<feature type="compositionally biased region" description="Polar residues" evidence="2">
    <location>
        <begin position="402"/>
        <end position="413"/>
    </location>
</feature>
<evidence type="ECO:0000256" key="2">
    <source>
        <dbReference type="SAM" id="MobiDB-lite"/>
    </source>
</evidence>
<dbReference type="PANTHER" id="PTHR22168">
    <property type="entry name" value="TMEM26 PROTEIN"/>
    <property type="match status" value="1"/>
</dbReference>
<feature type="transmembrane region" description="Helical" evidence="3">
    <location>
        <begin position="142"/>
        <end position="164"/>
    </location>
</feature>
<dbReference type="EMBL" id="BLXT01006120">
    <property type="protein sequence ID" value="GFO29151.1"/>
    <property type="molecule type" value="Genomic_DNA"/>
</dbReference>
<feature type="transmembrane region" description="Helical" evidence="3">
    <location>
        <begin position="45"/>
        <end position="68"/>
    </location>
</feature>
<evidence type="ECO:0000313" key="4">
    <source>
        <dbReference type="EMBL" id="GFO29151.1"/>
    </source>
</evidence>
<evidence type="ECO:0000256" key="3">
    <source>
        <dbReference type="SAM" id="Phobius"/>
    </source>
</evidence>
<name>A0AAV4C8V5_9GAST</name>
<reference evidence="4 5" key="1">
    <citation type="journal article" date="2021" name="Elife">
        <title>Chloroplast acquisition without the gene transfer in kleptoplastic sea slugs, Plakobranchus ocellatus.</title>
        <authorList>
            <person name="Maeda T."/>
            <person name="Takahashi S."/>
            <person name="Yoshida T."/>
            <person name="Shimamura S."/>
            <person name="Takaki Y."/>
            <person name="Nagai Y."/>
            <person name="Toyoda A."/>
            <person name="Suzuki Y."/>
            <person name="Arimoto A."/>
            <person name="Ishii H."/>
            <person name="Satoh N."/>
            <person name="Nishiyama T."/>
            <person name="Hasebe M."/>
            <person name="Maruyama T."/>
            <person name="Minagawa J."/>
            <person name="Obokata J."/>
            <person name="Shigenobu S."/>
        </authorList>
    </citation>
    <scope>NUCLEOTIDE SEQUENCE [LARGE SCALE GENOMIC DNA]</scope>
</reference>
<dbReference type="Proteomes" id="UP000735302">
    <property type="component" value="Unassembled WGS sequence"/>
</dbReference>
<dbReference type="AlphaFoldDB" id="A0AAV4C8V5"/>
<keyword evidence="3" id="KW-1133">Transmembrane helix</keyword>
<keyword evidence="3" id="KW-0472">Membrane</keyword>
<sequence>MARQALNTVASLAKDYVSYFKAIFARTLFGTHALVAVWRTTVLMGVAYWALSFGVVCLCVEYIVTMWVNMGEEWPCEPKVAQDKTFCYILLVIWTGSLFQFFLVLTATKKAEEEKISWKSIICSSEVWQILVQVGLQDLPFLIVRIIVMLLYQVFNYTIIFFVCKNSLVISLEINHMYGLCKEQKARLQRRQARISGLKKKLNAAKNSILLAKKTPFVLSAKKPEKHLGTGQKGNDNIFSVVGSTLSAKRSEAKPDAQPISQDPLQVIATNEKCPRSGSHASKASSDSYETAVDGLSTRSTSVASSHNSKDIFSTNFARASAHINSKTEKPAAKAVKTTAVVDNIFDKITQASPKTLEEIRNRGTPPLKHYLNTSSATSFNATKGLAPGNSGFATRGAGEQHSPTDNSGNIPTLFQRMDKNDVF</sequence>
<dbReference type="Pfam" id="PF09772">
    <property type="entry name" value="Tmem26"/>
    <property type="match status" value="2"/>
</dbReference>
<feature type="coiled-coil region" evidence="1">
    <location>
        <begin position="181"/>
        <end position="208"/>
    </location>
</feature>
<dbReference type="PANTHER" id="PTHR22168:SF7">
    <property type="entry name" value="TRANSMEMBRANE PROTEIN 26-LIKE"/>
    <property type="match status" value="1"/>
</dbReference>
<comment type="caution">
    <text evidence="4">The sequence shown here is derived from an EMBL/GenBank/DDBJ whole genome shotgun (WGS) entry which is preliminary data.</text>
</comment>
<protein>
    <submittedName>
        <fullName evidence="4">Transmembrane protein</fullName>
    </submittedName>
</protein>
<proteinExistence type="predicted"/>
<feature type="region of interest" description="Disordered" evidence="2">
    <location>
        <begin position="380"/>
        <end position="424"/>
    </location>
</feature>
<keyword evidence="1" id="KW-0175">Coiled coil</keyword>
<evidence type="ECO:0000313" key="5">
    <source>
        <dbReference type="Proteomes" id="UP000735302"/>
    </source>
</evidence>
<accession>A0AAV4C8V5</accession>
<keyword evidence="3 4" id="KW-0812">Transmembrane</keyword>
<organism evidence="4 5">
    <name type="scientific">Plakobranchus ocellatus</name>
    <dbReference type="NCBI Taxonomy" id="259542"/>
    <lineage>
        <taxon>Eukaryota</taxon>
        <taxon>Metazoa</taxon>
        <taxon>Spiralia</taxon>
        <taxon>Lophotrochozoa</taxon>
        <taxon>Mollusca</taxon>
        <taxon>Gastropoda</taxon>
        <taxon>Heterobranchia</taxon>
        <taxon>Euthyneura</taxon>
        <taxon>Panpulmonata</taxon>
        <taxon>Sacoglossa</taxon>
        <taxon>Placobranchoidea</taxon>
        <taxon>Plakobranchidae</taxon>
        <taxon>Plakobranchus</taxon>
    </lineage>
</organism>
<evidence type="ECO:0000256" key="1">
    <source>
        <dbReference type="SAM" id="Coils"/>
    </source>
</evidence>
<keyword evidence="5" id="KW-1185">Reference proteome</keyword>
<feature type="transmembrane region" description="Helical" evidence="3">
    <location>
        <begin position="88"/>
        <end position="106"/>
    </location>
</feature>
<dbReference type="InterPro" id="IPR019169">
    <property type="entry name" value="Transmembrane_26"/>
</dbReference>
<gene>
    <name evidence="4" type="ORF">PoB_005565600</name>
</gene>